<dbReference type="Proteomes" id="UP000193689">
    <property type="component" value="Unassembled WGS sequence"/>
</dbReference>
<keyword evidence="3" id="KW-1185">Reference proteome</keyword>
<evidence type="ECO:0000313" key="2">
    <source>
        <dbReference type="EMBL" id="ORY59938.1"/>
    </source>
</evidence>
<feature type="compositionally biased region" description="Basic and acidic residues" evidence="1">
    <location>
        <begin position="1"/>
        <end position="17"/>
    </location>
</feature>
<dbReference type="AlphaFoldDB" id="A0A1Y2DKX3"/>
<feature type="region of interest" description="Disordered" evidence="1">
    <location>
        <begin position="1"/>
        <end position="52"/>
    </location>
</feature>
<evidence type="ECO:0000256" key="1">
    <source>
        <dbReference type="SAM" id="MobiDB-lite"/>
    </source>
</evidence>
<reference evidence="2 3" key="1">
    <citation type="submission" date="2016-07" db="EMBL/GenBank/DDBJ databases">
        <title>Pervasive Adenine N6-methylation of Active Genes in Fungi.</title>
        <authorList>
            <consortium name="DOE Joint Genome Institute"/>
            <person name="Mondo S.J."/>
            <person name="Dannebaum R.O."/>
            <person name="Kuo R.C."/>
            <person name="Labutti K."/>
            <person name="Haridas S."/>
            <person name="Kuo A."/>
            <person name="Salamov A."/>
            <person name="Ahrendt S.R."/>
            <person name="Lipzen A."/>
            <person name="Sullivan W."/>
            <person name="Andreopoulos W.B."/>
            <person name="Clum A."/>
            <person name="Lindquist E."/>
            <person name="Daum C."/>
            <person name="Ramamoorthy G.K."/>
            <person name="Gryganskyi A."/>
            <person name="Culley D."/>
            <person name="Magnuson J.K."/>
            <person name="James T.Y."/>
            <person name="O'Malley M.A."/>
            <person name="Stajich J.E."/>
            <person name="Spatafora J.W."/>
            <person name="Visel A."/>
            <person name="Grigoriev I.V."/>
        </authorList>
    </citation>
    <scope>NUCLEOTIDE SEQUENCE [LARGE SCALE GENOMIC DNA]</scope>
    <source>
        <strain evidence="2 3">CBS 129021</strain>
    </source>
</reference>
<feature type="compositionally biased region" description="Low complexity" evidence="1">
    <location>
        <begin position="30"/>
        <end position="43"/>
    </location>
</feature>
<accession>A0A1Y2DKX3</accession>
<dbReference type="RefSeq" id="XP_040712372.1">
    <property type="nucleotide sequence ID" value="XM_040864769.1"/>
</dbReference>
<evidence type="ECO:0000313" key="3">
    <source>
        <dbReference type="Proteomes" id="UP000193689"/>
    </source>
</evidence>
<name>A0A1Y2DKX3_9PEZI</name>
<protein>
    <submittedName>
        <fullName evidence="2">Uncharacterized protein</fullName>
    </submittedName>
</protein>
<sequence length="253" mass="29034">MPKRLRQDKQEGSDEKLLPPAPTTGKQAITPTTSDSATTTTSDDVLDYETRHSPSSDQTILVRINEKLNQMAQAFITPYAIPDVAQYPHLRFDGDSVSGWIEQVTRIFKRARLNNIQKITEVPYWTRNETYQKRVKAVVNHLDDWNAATKALKSTFAIRDPSQLRGAYDRLKDLEKQPLLSNPLKIYTYCLNHEIQVEETKDTARVPSDLDCTRGLFQRIHGHSLEDIISKGKITYEELFKMEYPQAQKLVRG</sequence>
<comment type="caution">
    <text evidence="2">The sequence shown here is derived from an EMBL/GenBank/DDBJ whole genome shotgun (WGS) entry which is preliminary data.</text>
</comment>
<organism evidence="2 3">
    <name type="scientific">Pseudomassariella vexata</name>
    <dbReference type="NCBI Taxonomy" id="1141098"/>
    <lineage>
        <taxon>Eukaryota</taxon>
        <taxon>Fungi</taxon>
        <taxon>Dikarya</taxon>
        <taxon>Ascomycota</taxon>
        <taxon>Pezizomycotina</taxon>
        <taxon>Sordariomycetes</taxon>
        <taxon>Xylariomycetidae</taxon>
        <taxon>Amphisphaeriales</taxon>
        <taxon>Pseudomassariaceae</taxon>
        <taxon>Pseudomassariella</taxon>
    </lineage>
</organism>
<dbReference type="EMBL" id="MCFJ01000012">
    <property type="protein sequence ID" value="ORY59938.1"/>
    <property type="molecule type" value="Genomic_DNA"/>
</dbReference>
<dbReference type="OrthoDB" id="4779686at2759"/>
<proteinExistence type="predicted"/>
<gene>
    <name evidence="2" type="ORF">BCR38DRAFT_497360</name>
</gene>
<dbReference type="GeneID" id="63780981"/>
<dbReference type="InParanoid" id="A0A1Y2DKX3"/>